<gene>
    <name evidence="7" type="ORF">SAMN04489832_5011</name>
</gene>
<dbReference type="Pfam" id="PF02897">
    <property type="entry name" value="Peptidase_S9_N"/>
    <property type="match status" value="1"/>
</dbReference>
<organism evidence="7 8">
    <name type="scientific">Micromonospora cremea</name>
    <dbReference type="NCBI Taxonomy" id="709881"/>
    <lineage>
        <taxon>Bacteria</taxon>
        <taxon>Bacillati</taxon>
        <taxon>Actinomycetota</taxon>
        <taxon>Actinomycetes</taxon>
        <taxon>Micromonosporales</taxon>
        <taxon>Micromonosporaceae</taxon>
        <taxon>Micromonospora</taxon>
    </lineage>
</organism>
<dbReference type="PANTHER" id="PTHR11757">
    <property type="entry name" value="PROTEASE FAMILY S9A OLIGOPEPTIDASE"/>
    <property type="match status" value="1"/>
</dbReference>
<dbReference type="STRING" id="709881.SAMN04489832_5011"/>
<keyword evidence="8" id="KW-1185">Reference proteome</keyword>
<sequence length="722" mass="79674">MPWWRLSGCRWSGARSGPAGNVTAVTTETAPPTAKRVPAERTHHGDTVVDEYAWLAAKDDPETIAYLTAENAYTEERTAHLAALRADLYEEIRQRTRETDLTVPTRKGGHWYYTRTVEGQQYGVHCRRAVRDSETDPPVSADGAPLDGEEVLLDGNLLAEGHDFFSLGAFDVSPDGRWLAYSTDFSGDERFTLRVKDLTTGELLPDEIPGTFYGTAWSTDASVLFYVTVDDAWRPNRVWRHTVGSAAADDVVVQQEDDERFWVGVELTRSEKFILIDIHSKITSEVLVIPAANPTGTPAVIAPRRQGIEYTVEHHGHRFLILHNDGAEDFALAFTSADAPGDWVPLIEHSPGTRLEAVDAFANHLVVSLRTDGLTGLRVLPVGGGDEYDIDFPEPLYSVGLDANPEYRTGQVRLRYSSLVTPDSVYDYDLVTRQMVLRRQKPVLPGPDGRPYDPAEYEQHRDWALADDGTRVPISLVCRVGTPRDGSAPCELYGYGSYEASMDPWFSVARLSLLDRGVVFAVAHTRGGGELGRRWYDQGKLLAKKNTFTDFVACARHLVKSGWTASDRLVARGASAGGLLMGAVANLAPDAFAGIVAQVPFVDALTSILDPSLPLTVTEWEEWGNPLEDPEVYAYMKSYTPYENVAPVDYPAILAVTSLNDTRVLYSEPAKWIARLRAVAPGGDYLLKTEMGAGHGGPSGRYDAWREEAFINAWILDRLGRA</sequence>
<dbReference type="InterPro" id="IPR051543">
    <property type="entry name" value="Serine_Peptidase_S9A"/>
</dbReference>
<dbReference type="InterPro" id="IPR029058">
    <property type="entry name" value="AB_hydrolase_fold"/>
</dbReference>
<dbReference type="InterPro" id="IPR023302">
    <property type="entry name" value="Pept_S9A_N"/>
</dbReference>
<dbReference type="GO" id="GO:0006508">
    <property type="term" value="P:proteolysis"/>
    <property type="evidence" value="ECO:0007669"/>
    <property type="project" value="UniProtKB-KW"/>
</dbReference>
<feature type="domain" description="Peptidase S9A N-terminal" evidence="6">
    <location>
        <begin position="31"/>
        <end position="438"/>
    </location>
</feature>
<dbReference type="EMBL" id="FSQT01000002">
    <property type="protein sequence ID" value="SIN29565.1"/>
    <property type="molecule type" value="Genomic_DNA"/>
</dbReference>
<comment type="similarity">
    <text evidence="1">Belongs to the peptidase S9A family.</text>
</comment>
<dbReference type="PANTHER" id="PTHR11757:SF19">
    <property type="entry name" value="PROLYL ENDOPEPTIDASE-LIKE"/>
    <property type="match status" value="1"/>
</dbReference>
<proteinExistence type="inferred from homology"/>
<dbReference type="GO" id="GO:0004252">
    <property type="term" value="F:serine-type endopeptidase activity"/>
    <property type="evidence" value="ECO:0007669"/>
    <property type="project" value="InterPro"/>
</dbReference>
<feature type="domain" description="Peptidase S9 prolyl oligopeptidase catalytic" evidence="5">
    <location>
        <begin position="505"/>
        <end position="720"/>
    </location>
</feature>
<evidence type="ECO:0000256" key="2">
    <source>
        <dbReference type="ARBA" id="ARBA00022670"/>
    </source>
</evidence>
<dbReference type="SUPFAM" id="SSF53474">
    <property type="entry name" value="alpha/beta-Hydrolases"/>
    <property type="match status" value="1"/>
</dbReference>
<dbReference type="Gene3D" id="3.40.50.1820">
    <property type="entry name" value="alpha/beta hydrolase"/>
    <property type="match status" value="1"/>
</dbReference>
<evidence type="ECO:0000259" key="6">
    <source>
        <dbReference type="Pfam" id="PF02897"/>
    </source>
</evidence>
<accession>A0A1N6A6D9</accession>
<dbReference type="Proteomes" id="UP000185124">
    <property type="component" value="Unassembled WGS sequence"/>
</dbReference>
<keyword evidence="2" id="KW-0645">Protease</keyword>
<name>A0A1N6A6D9_9ACTN</name>
<dbReference type="InterPro" id="IPR002470">
    <property type="entry name" value="Peptidase_S9A"/>
</dbReference>
<keyword evidence="3" id="KW-0378">Hydrolase</keyword>
<dbReference type="PRINTS" id="PR00862">
    <property type="entry name" value="PROLIGOPTASE"/>
</dbReference>
<dbReference type="SUPFAM" id="SSF50993">
    <property type="entry name" value="Peptidase/esterase 'gauge' domain"/>
    <property type="match status" value="1"/>
</dbReference>
<evidence type="ECO:0000313" key="8">
    <source>
        <dbReference type="Proteomes" id="UP000185124"/>
    </source>
</evidence>
<evidence type="ECO:0000256" key="1">
    <source>
        <dbReference type="ARBA" id="ARBA00005228"/>
    </source>
</evidence>
<dbReference type="AlphaFoldDB" id="A0A1N6A6D9"/>
<evidence type="ECO:0000256" key="4">
    <source>
        <dbReference type="ARBA" id="ARBA00022825"/>
    </source>
</evidence>
<dbReference type="Gene3D" id="2.130.10.120">
    <property type="entry name" value="Prolyl oligopeptidase, N-terminal domain"/>
    <property type="match status" value="1"/>
</dbReference>
<evidence type="ECO:0000256" key="3">
    <source>
        <dbReference type="ARBA" id="ARBA00022801"/>
    </source>
</evidence>
<keyword evidence="4" id="KW-0720">Serine protease</keyword>
<dbReference type="InterPro" id="IPR001375">
    <property type="entry name" value="Peptidase_S9_cat"/>
</dbReference>
<evidence type="ECO:0000313" key="7">
    <source>
        <dbReference type="EMBL" id="SIN29565.1"/>
    </source>
</evidence>
<dbReference type="Pfam" id="PF00326">
    <property type="entry name" value="Peptidase_S9"/>
    <property type="match status" value="1"/>
</dbReference>
<protein>
    <submittedName>
        <fullName evidence="7">Oligopeptidase B</fullName>
    </submittedName>
</protein>
<reference evidence="8" key="1">
    <citation type="submission" date="2016-12" db="EMBL/GenBank/DDBJ databases">
        <authorList>
            <person name="Varghese N."/>
            <person name="Submissions S."/>
        </authorList>
    </citation>
    <scope>NUCLEOTIDE SEQUENCE [LARGE SCALE GENOMIC DNA]</scope>
    <source>
        <strain evidence="8">DSM 45599</strain>
    </source>
</reference>
<evidence type="ECO:0000259" key="5">
    <source>
        <dbReference type="Pfam" id="PF00326"/>
    </source>
</evidence>